<feature type="transmembrane region" description="Helical" evidence="12">
    <location>
        <begin position="116"/>
        <end position="133"/>
    </location>
</feature>
<keyword evidence="2" id="KW-0813">Transport</keyword>
<dbReference type="InterPro" id="IPR010974">
    <property type="entry name" value="PTS_IIBC_nag"/>
</dbReference>
<dbReference type="GO" id="GO:0019866">
    <property type="term" value="C:organelle inner membrane"/>
    <property type="evidence" value="ECO:0007669"/>
    <property type="project" value="InterPro"/>
</dbReference>
<accession>A0A939KKL6</accession>
<evidence type="ECO:0000259" key="14">
    <source>
        <dbReference type="PROSITE" id="PS51103"/>
    </source>
</evidence>
<dbReference type="InterPro" id="IPR013013">
    <property type="entry name" value="PTS_EIIC_1"/>
</dbReference>
<feature type="transmembrane region" description="Helical" evidence="12">
    <location>
        <begin position="179"/>
        <end position="201"/>
    </location>
</feature>
<dbReference type="NCBIfam" id="TIGR01998">
    <property type="entry name" value="PTS-II-BC-nag"/>
    <property type="match status" value="1"/>
</dbReference>
<feature type="transmembrane region" description="Helical" evidence="12">
    <location>
        <begin position="153"/>
        <end position="173"/>
    </location>
</feature>
<dbReference type="InterPro" id="IPR050429">
    <property type="entry name" value="PTS_Glucose_EIICBA"/>
</dbReference>
<comment type="caution">
    <text evidence="15">The sequence shown here is derived from an EMBL/GenBank/DDBJ whole genome shotgun (WGS) entry which is preliminary data.</text>
</comment>
<dbReference type="EMBL" id="JAFNJU010000019">
    <property type="protein sequence ID" value="MBO1266338.1"/>
    <property type="molecule type" value="Genomic_DNA"/>
</dbReference>
<keyword evidence="8" id="KW-0418">Kinase</keyword>
<dbReference type="InterPro" id="IPR018113">
    <property type="entry name" value="PTrfase_EIIB_Cys"/>
</dbReference>
<dbReference type="GO" id="GO:0008982">
    <property type="term" value="F:protein-N(PI)-phosphohistidine-sugar phosphotransferase activity"/>
    <property type="evidence" value="ECO:0007669"/>
    <property type="project" value="InterPro"/>
</dbReference>
<dbReference type="AlphaFoldDB" id="A0A939KKL6"/>
<protein>
    <submittedName>
        <fullName evidence="15">PTS transporter subunit EIIBC</fullName>
    </submittedName>
</protein>
<keyword evidence="10 12" id="KW-0472">Membrane</keyword>
<dbReference type="Pfam" id="PF00367">
    <property type="entry name" value="PTS_EIIB"/>
    <property type="match status" value="1"/>
</dbReference>
<keyword evidence="4" id="KW-0762">Sugar transport</keyword>
<feature type="transmembrane region" description="Helical" evidence="12">
    <location>
        <begin position="244"/>
        <end position="262"/>
    </location>
</feature>
<dbReference type="InterPro" id="IPR036878">
    <property type="entry name" value="Glu_permease_IIB"/>
</dbReference>
<dbReference type="Pfam" id="PF02378">
    <property type="entry name" value="PTS_EIIC"/>
    <property type="match status" value="1"/>
</dbReference>
<proteinExistence type="predicted"/>
<feature type="transmembrane region" description="Helical" evidence="12">
    <location>
        <begin position="44"/>
        <end position="68"/>
    </location>
</feature>
<evidence type="ECO:0000256" key="8">
    <source>
        <dbReference type="ARBA" id="ARBA00022777"/>
    </source>
</evidence>
<sequence length="479" mass="51144">MMKYLQKLGRSLMLPVAVLPVASILMGIGYWIDPAGWGGGSPIAAFLISAGGAIIDNMSILFAVGVALGMSKDKDGSAALAGLVAFLVVTKLLSTGTVAQLTSVDVGEVNAAFGKINNQFVGIISGLVAAGMYNRFSHVQLTPALSFFSGKRLVPIMTSFAMILVSAVLFFVWPVVYSGLVSFGTGISELGAVGAGIYGFFNRLLIPTGLHHALNSVFWFDAISINDIGNFWASTGEPGIVGRYQAGFFPVMMFGLPAAALAMYHTAKDNKRKVAGGLLLAAAISSFFTGVTEPMEFAFVFLAPGLYLVHALLTGISVFIAAQFQWIAGFGFSAGFVDFFLSLRMPLAVNIWMLIPLGLVMGAIYYFLFRFLIVKMDLKTPGREDDEAVEGEGVKLGKDTNFNALAAQVLEGLGGKENIASLDYCITRLRMEVKDHLLVDETKIKKAGVAGVIRPSKTNVQVVIGPQVQFVADEMKKLL</sequence>
<dbReference type="InterPro" id="IPR003352">
    <property type="entry name" value="PTS_EIIC"/>
</dbReference>
<evidence type="ECO:0000256" key="9">
    <source>
        <dbReference type="ARBA" id="ARBA00022989"/>
    </source>
</evidence>
<feature type="transmembrane region" description="Helical" evidence="12">
    <location>
        <begin position="297"/>
        <end position="319"/>
    </location>
</feature>
<feature type="domain" description="PTS EIIB type-1" evidence="13">
    <location>
        <begin position="403"/>
        <end position="479"/>
    </location>
</feature>
<evidence type="ECO:0000256" key="7">
    <source>
        <dbReference type="ARBA" id="ARBA00022692"/>
    </source>
</evidence>
<feature type="transmembrane region" description="Helical" evidence="12">
    <location>
        <begin position="213"/>
        <end position="232"/>
    </location>
</feature>
<evidence type="ECO:0000256" key="3">
    <source>
        <dbReference type="ARBA" id="ARBA00022475"/>
    </source>
</evidence>
<dbReference type="PROSITE" id="PS51103">
    <property type="entry name" value="PTS_EIIC_TYPE_1"/>
    <property type="match status" value="1"/>
</dbReference>
<feature type="transmembrane region" description="Helical" evidence="12">
    <location>
        <begin position="351"/>
        <end position="373"/>
    </location>
</feature>
<feature type="domain" description="PTS EIIC type-1" evidence="14">
    <location>
        <begin position="1"/>
        <end position="385"/>
    </location>
</feature>
<name>A0A939KKL6_9CLOT</name>
<dbReference type="GO" id="GO:0005886">
    <property type="term" value="C:plasma membrane"/>
    <property type="evidence" value="ECO:0007669"/>
    <property type="project" value="UniProtKB-SubCell"/>
</dbReference>
<dbReference type="GO" id="GO:0016301">
    <property type="term" value="F:kinase activity"/>
    <property type="evidence" value="ECO:0007669"/>
    <property type="project" value="UniProtKB-KW"/>
</dbReference>
<dbReference type="FunFam" id="3.30.1360.60:FF:000001">
    <property type="entry name" value="PTS system glucose-specific IIBC component PtsG"/>
    <property type="match status" value="1"/>
</dbReference>
<evidence type="ECO:0000256" key="5">
    <source>
        <dbReference type="ARBA" id="ARBA00022679"/>
    </source>
</evidence>
<keyword evidence="3" id="KW-1003">Cell membrane</keyword>
<dbReference type="GO" id="GO:0015572">
    <property type="term" value="F:N-acetylglucosamine transmembrane transporter activity"/>
    <property type="evidence" value="ECO:0007669"/>
    <property type="project" value="InterPro"/>
</dbReference>
<evidence type="ECO:0000256" key="11">
    <source>
        <dbReference type="PROSITE-ProRule" id="PRU00421"/>
    </source>
</evidence>
<dbReference type="Proteomes" id="UP000664218">
    <property type="component" value="Unassembled WGS sequence"/>
</dbReference>
<organism evidence="15 16">
    <name type="scientific">Proteiniclasticum aestuarii</name>
    <dbReference type="NCBI Taxonomy" id="2817862"/>
    <lineage>
        <taxon>Bacteria</taxon>
        <taxon>Bacillati</taxon>
        <taxon>Bacillota</taxon>
        <taxon>Clostridia</taxon>
        <taxon>Eubacteriales</taxon>
        <taxon>Clostridiaceae</taxon>
        <taxon>Proteiniclasticum</taxon>
    </lineage>
</organism>
<keyword evidence="7 12" id="KW-0812">Transmembrane</keyword>
<evidence type="ECO:0000256" key="6">
    <source>
        <dbReference type="ARBA" id="ARBA00022683"/>
    </source>
</evidence>
<keyword evidence="5" id="KW-0808">Transferase</keyword>
<dbReference type="SUPFAM" id="SSF55604">
    <property type="entry name" value="Glucose permease domain IIB"/>
    <property type="match status" value="1"/>
</dbReference>
<evidence type="ECO:0000256" key="4">
    <source>
        <dbReference type="ARBA" id="ARBA00022597"/>
    </source>
</evidence>
<dbReference type="PROSITE" id="PS51098">
    <property type="entry name" value="PTS_EIIB_TYPE_1"/>
    <property type="match status" value="1"/>
</dbReference>
<evidence type="ECO:0000256" key="10">
    <source>
        <dbReference type="ARBA" id="ARBA00023136"/>
    </source>
</evidence>
<evidence type="ECO:0000256" key="12">
    <source>
        <dbReference type="SAM" id="Phobius"/>
    </source>
</evidence>
<dbReference type="PANTHER" id="PTHR30009">
    <property type="entry name" value="CYTOCHROME C-TYPE SYNTHESIS PROTEIN AND PTS TRANSMEMBRANE COMPONENT"/>
    <property type="match status" value="1"/>
</dbReference>
<dbReference type="Gene3D" id="3.30.1360.60">
    <property type="entry name" value="Glucose permease domain IIB"/>
    <property type="match status" value="1"/>
</dbReference>
<dbReference type="CDD" id="cd00212">
    <property type="entry name" value="PTS_IIB_glc"/>
    <property type="match status" value="1"/>
</dbReference>
<dbReference type="PANTHER" id="PTHR30009:SF4">
    <property type="entry name" value="PTS SYSTEM N-ACETYLGLUCOSAMINE-SPECIFIC EIICBA COMPONENT"/>
    <property type="match status" value="1"/>
</dbReference>
<dbReference type="GO" id="GO:0015764">
    <property type="term" value="P:N-acetylglucosamine transport"/>
    <property type="evidence" value="ECO:0007669"/>
    <property type="project" value="TreeGrafter"/>
</dbReference>
<keyword evidence="9 12" id="KW-1133">Transmembrane helix</keyword>
<dbReference type="GO" id="GO:0009401">
    <property type="term" value="P:phosphoenolpyruvate-dependent sugar phosphotransferase system"/>
    <property type="evidence" value="ECO:0007669"/>
    <property type="project" value="UniProtKB-KW"/>
</dbReference>
<dbReference type="NCBIfam" id="TIGR00826">
    <property type="entry name" value="EIIB_glc"/>
    <property type="match status" value="1"/>
</dbReference>
<gene>
    <name evidence="15" type="ORF">J3A84_14990</name>
</gene>
<evidence type="ECO:0000313" key="16">
    <source>
        <dbReference type="Proteomes" id="UP000664218"/>
    </source>
</evidence>
<feature type="transmembrane region" description="Helical" evidence="12">
    <location>
        <begin position="80"/>
        <end position="104"/>
    </location>
</feature>
<dbReference type="GO" id="GO:0090563">
    <property type="term" value="F:protein-phosphocysteine-sugar phosphotransferase activity"/>
    <property type="evidence" value="ECO:0007669"/>
    <property type="project" value="TreeGrafter"/>
</dbReference>
<dbReference type="RefSeq" id="WP_207600864.1">
    <property type="nucleotide sequence ID" value="NZ_JAFNJU010000019.1"/>
</dbReference>
<feature type="transmembrane region" description="Helical" evidence="12">
    <location>
        <begin position="12"/>
        <end position="32"/>
    </location>
</feature>
<keyword evidence="16" id="KW-1185">Reference proteome</keyword>
<feature type="transmembrane region" description="Helical" evidence="12">
    <location>
        <begin position="274"/>
        <end position="291"/>
    </location>
</feature>
<evidence type="ECO:0000259" key="13">
    <source>
        <dbReference type="PROSITE" id="PS51098"/>
    </source>
</evidence>
<keyword evidence="6" id="KW-0598">Phosphotransferase system</keyword>
<evidence type="ECO:0000313" key="15">
    <source>
        <dbReference type="EMBL" id="MBO1266338.1"/>
    </source>
</evidence>
<feature type="active site" description="Phosphocysteine intermediate; for EIIB activity" evidence="11">
    <location>
        <position position="425"/>
    </location>
</feature>
<dbReference type="PROSITE" id="PS01035">
    <property type="entry name" value="PTS_EIIB_TYPE_1_CYS"/>
    <property type="match status" value="1"/>
</dbReference>
<evidence type="ECO:0000256" key="1">
    <source>
        <dbReference type="ARBA" id="ARBA00004651"/>
    </source>
</evidence>
<feature type="transmembrane region" description="Helical" evidence="12">
    <location>
        <begin position="326"/>
        <end position="345"/>
    </location>
</feature>
<reference evidence="15" key="1">
    <citation type="submission" date="2021-03" db="EMBL/GenBank/DDBJ databases">
        <title>Proteiniclasticum marinus sp. nov., isolated from tidal flat sediment.</title>
        <authorList>
            <person name="Namirimu T."/>
            <person name="Yang J.-A."/>
            <person name="Yang S.-H."/>
            <person name="Kim Y.-J."/>
            <person name="Kwon K.K."/>
        </authorList>
    </citation>
    <scope>NUCLEOTIDE SEQUENCE</scope>
    <source>
        <strain evidence="15">SCR006</strain>
    </source>
</reference>
<dbReference type="InterPro" id="IPR001996">
    <property type="entry name" value="PTS_IIB_1"/>
</dbReference>
<evidence type="ECO:0000256" key="2">
    <source>
        <dbReference type="ARBA" id="ARBA00022448"/>
    </source>
</evidence>
<comment type="subcellular location">
    <subcellularLocation>
        <location evidence="1">Cell membrane</location>
        <topology evidence="1">Multi-pass membrane protein</topology>
    </subcellularLocation>
</comment>